<reference evidence="3" key="2">
    <citation type="submission" date="2016-10" db="EMBL/GenBank/DDBJ databases">
        <authorList>
            <person name="Varghese N."/>
            <person name="Submissions S."/>
        </authorList>
    </citation>
    <scope>NUCLEOTIDE SEQUENCE [LARGE SCALE GENOMIC DNA]</scope>
    <source>
        <strain evidence="3">DSM 17908</strain>
    </source>
</reference>
<dbReference type="EMBL" id="NITY01000001">
    <property type="protein sequence ID" value="PHM46089.1"/>
    <property type="molecule type" value="Genomic_DNA"/>
</dbReference>
<dbReference type="OrthoDB" id="6438278at2"/>
<keyword evidence="4" id="KW-1185">Reference proteome</keyword>
<dbReference type="EMBL" id="FORG01000002">
    <property type="protein sequence ID" value="SFI55039.1"/>
    <property type="molecule type" value="Genomic_DNA"/>
</dbReference>
<name>A0A1I3J4C7_9GAMM</name>
<proteinExistence type="predicted"/>
<reference evidence="2" key="1">
    <citation type="submission" date="2016-10" db="EMBL/GenBank/DDBJ databases">
        <authorList>
            <person name="de Groot N.N."/>
        </authorList>
    </citation>
    <scope>NUCLEOTIDE SEQUENCE [LARGE SCALE GENOMIC DNA]</scope>
    <source>
        <strain evidence="2">DSM 17908</strain>
    </source>
</reference>
<accession>A0A1I3J4C7</accession>
<evidence type="ECO:0000313" key="4">
    <source>
        <dbReference type="Proteomes" id="UP000224607"/>
    </source>
</evidence>
<dbReference type="Proteomes" id="UP000198919">
    <property type="component" value="Unassembled WGS sequence"/>
</dbReference>
<evidence type="ECO:0000313" key="1">
    <source>
        <dbReference type="EMBL" id="PHM46089.1"/>
    </source>
</evidence>
<evidence type="ECO:0000313" key="2">
    <source>
        <dbReference type="EMBL" id="SFI55039.1"/>
    </source>
</evidence>
<protein>
    <submittedName>
        <fullName evidence="2">Uncharacterized protein</fullName>
    </submittedName>
</protein>
<reference evidence="1 4" key="3">
    <citation type="journal article" date="2017" name="Nat. Microbiol.">
        <title>Natural product diversity associated with the nematode symbionts Photorhabdus and Xenorhabdus.</title>
        <authorList>
            <person name="Tobias N.J."/>
            <person name="Wolff H."/>
            <person name="Djahanschiri B."/>
            <person name="Grundmann F."/>
            <person name="Kronenwerth M."/>
            <person name="Shi Y.M."/>
            <person name="Simonyi S."/>
            <person name="Grun P."/>
            <person name="Shapiro-Ilan D."/>
            <person name="Pidot S.J."/>
            <person name="Stinear T.P."/>
            <person name="Ebersberger I."/>
            <person name="Bode H.B."/>
        </authorList>
    </citation>
    <scope>NUCLEOTIDE SEQUENCE [LARGE SCALE GENOMIC DNA]</scope>
    <source>
        <strain evidence="1 4">DSM 17908</strain>
    </source>
</reference>
<organism evidence="2 3">
    <name type="scientific">Xenorhabdus mauleonii</name>
    <dbReference type="NCBI Taxonomy" id="351675"/>
    <lineage>
        <taxon>Bacteria</taxon>
        <taxon>Pseudomonadati</taxon>
        <taxon>Pseudomonadota</taxon>
        <taxon>Gammaproteobacteria</taxon>
        <taxon>Enterobacterales</taxon>
        <taxon>Morganellaceae</taxon>
        <taxon>Xenorhabdus</taxon>
    </lineage>
</organism>
<sequence>MVGKKNNMEISIMTHADLVIGQYVSFVVTLNSDEPIEPCKSIIIKNNSNNIQFDKMIIPISNDTCNLLSGGTATLGFTVLQKVGGQTVKDGSPITFDVTTDALAGGNGFETVKFTGKANELDINSLHLFIEHPYLQVPSGSSKLPSTAIHTTLKNKNTNKELIGTPIFITSFELHEMKEFVFKDAKNNKEIPVEKVGPNDGITIFSDSQGVVKFYLSPKLPLSNILGLKTVILNTRYESYSKVIHVVNDCDPINMELMDAPDISDYDPDGIAANAGLSYFLVSIYDYNNKLKIDDIVLFFVNGNYTGISVAIVDPKKQLNNYSMQVPYSIFTQGVSSQFSYKVIRHKDISLCSEALPVTYLGGIPYEPDPAVKRNYNPCIVHTSLGVGPDNTIPSGYGNYVNYDAIMKYPGYKYSGLFVEILCSDTHDPNATVNSVPLNINDITLNMYINSDNKNFKKSYNQQITLNEIGSDGNANSIFFHIPYGDIVDVRGTGNISFDYQFYLPEQLGYGVSWDANIGTIPDPGHTDNN</sequence>
<evidence type="ECO:0000313" key="3">
    <source>
        <dbReference type="Proteomes" id="UP000198919"/>
    </source>
</evidence>
<dbReference type="RefSeq" id="WP_092507471.1">
    <property type="nucleotide sequence ID" value="NZ_CAWNQB010000001.1"/>
</dbReference>
<dbReference type="AlphaFoldDB" id="A0A1I3J4C7"/>
<dbReference type="Proteomes" id="UP000224607">
    <property type="component" value="Unassembled WGS sequence"/>
</dbReference>
<gene>
    <name evidence="2" type="ORF">SAMN05421680_10280</name>
    <name evidence="1" type="ORF">Xmau_00485</name>
</gene>